<sequence>MQCERHVDHPPEAGNVLDDNAGSDRKCFWMMQLCSPLTRLPQRDPSFDLSRTFGDPGSRARTAHTPVRCRRSSRRSAPAPVDTTIAPIRMFGSGSLSSPY</sequence>
<feature type="region of interest" description="Disordered" evidence="1">
    <location>
        <begin position="48"/>
        <end position="83"/>
    </location>
</feature>
<dbReference type="AlphaFoldDB" id="A0A0E0PQ49"/>
<organism evidence="2 3">
    <name type="scientific">Oryza rufipogon</name>
    <name type="common">Brownbeard rice</name>
    <name type="synonym">Asian wild rice</name>
    <dbReference type="NCBI Taxonomy" id="4529"/>
    <lineage>
        <taxon>Eukaryota</taxon>
        <taxon>Viridiplantae</taxon>
        <taxon>Streptophyta</taxon>
        <taxon>Embryophyta</taxon>
        <taxon>Tracheophyta</taxon>
        <taxon>Spermatophyta</taxon>
        <taxon>Magnoliopsida</taxon>
        <taxon>Liliopsida</taxon>
        <taxon>Poales</taxon>
        <taxon>Poaceae</taxon>
        <taxon>BOP clade</taxon>
        <taxon>Oryzoideae</taxon>
        <taxon>Oryzeae</taxon>
        <taxon>Oryzinae</taxon>
        <taxon>Oryza</taxon>
    </lineage>
</organism>
<dbReference type="EnsemblPlants" id="ORUFI05G24670.1">
    <property type="protein sequence ID" value="ORUFI05G24670.1"/>
    <property type="gene ID" value="ORUFI05G24670"/>
</dbReference>
<evidence type="ECO:0000313" key="3">
    <source>
        <dbReference type="Proteomes" id="UP000008022"/>
    </source>
</evidence>
<evidence type="ECO:0000256" key="1">
    <source>
        <dbReference type="SAM" id="MobiDB-lite"/>
    </source>
</evidence>
<proteinExistence type="predicted"/>
<protein>
    <submittedName>
        <fullName evidence="2">Uncharacterized protein</fullName>
    </submittedName>
</protein>
<accession>A0A0E0PQ49</accession>
<reference evidence="2" key="2">
    <citation type="submission" date="2015-06" db="UniProtKB">
        <authorList>
            <consortium name="EnsemblPlants"/>
        </authorList>
    </citation>
    <scope>IDENTIFICATION</scope>
</reference>
<keyword evidence="3" id="KW-1185">Reference proteome</keyword>
<reference evidence="3" key="1">
    <citation type="submission" date="2013-06" db="EMBL/GenBank/DDBJ databases">
        <authorList>
            <person name="Zhao Q."/>
        </authorList>
    </citation>
    <scope>NUCLEOTIDE SEQUENCE</scope>
    <source>
        <strain evidence="3">cv. W1943</strain>
    </source>
</reference>
<dbReference type="HOGENOM" id="CLU_2310741_0_0_1"/>
<name>A0A0E0PQ49_ORYRU</name>
<evidence type="ECO:0000313" key="2">
    <source>
        <dbReference type="EnsemblPlants" id="ORUFI05G24670.1"/>
    </source>
</evidence>
<dbReference type="Proteomes" id="UP000008022">
    <property type="component" value="Unassembled WGS sequence"/>
</dbReference>
<dbReference type="Gramene" id="ORUFI05G24670.1">
    <property type="protein sequence ID" value="ORUFI05G24670.1"/>
    <property type="gene ID" value="ORUFI05G24670"/>
</dbReference>